<dbReference type="InterPro" id="IPR004263">
    <property type="entry name" value="Exostosin"/>
</dbReference>
<dbReference type="AlphaFoldDB" id="A0A843XBM1"/>
<name>A0A843XBM1_COLES</name>
<comment type="similarity">
    <text evidence="2">Belongs to the glycosyltransferase 47 family.</text>
</comment>
<evidence type="ECO:0000256" key="2">
    <source>
        <dbReference type="ARBA" id="ARBA00010271"/>
    </source>
</evidence>
<protein>
    <recommendedName>
        <fullName evidence="8">Exostosin GT47 domain-containing protein</fullName>
    </recommendedName>
</protein>
<feature type="compositionally biased region" description="Low complexity" evidence="6">
    <location>
        <begin position="59"/>
        <end position="68"/>
    </location>
</feature>
<evidence type="ECO:0000256" key="7">
    <source>
        <dbReference type="SAM" id="Phobius"/>
    </source>
</evidence>
<sequence>MAVQSLSNAAPSGRLFWYVLPVAALLCITFLYIQYPLRIPFTVTTATSYPSAATHVRGSNDSHNSSSDNSREKNGEAAVAAAIQPPPDTCAGRYIYVYDLPSRFNKNILDDCSNLCTWSNMTEFVSNGGLGPRLGRSRGGVFSGSGGWYATDQFALDLIFYNRMKEYACLTNDSSRASAVYVPFFAGLDIGRHLLGYNTSVRDSASLDLVGWLRSRPEWGAMDGRDHFLVAGRIWSDFRRYSDSDLDWGNKLLRLPEAMNMSVLVLETGPWNDTDISVPYPTYFHPSNDGEVLSWQKKIRKAERHWLFSFAGAPRPSQADSIRGRIFEQCRASRRCRLLDCGSKPGDCHSPRSVIGAFRSTSFCLQPPGDSFTRRSMFDSMVAGCVPVFFHPGSAYVQYRWHLPRNHSSYSVFIPEEEVREGKVSIEETLGRIPEGEVRAMREKVIKMIPRLVYADPKGGEMTAKDAFEVAVEGVIERVGRLRKETTPHE</sequence>
<dbReference type="EMBL" id="NMUH01007115">
    <property type="protein sequence ID" value="MQM16670.1"/>
    <property type="molecule type" value="Genomic_DNA"/>
</dbReference>
<comment type="caution">
    <text evidence="9">The sequence shown here is derived from an EMBL/GenBank/DDBJ whole genome shotgun (WGS) entry which is preliminary data.</text>
</comment>
<evidence type="ECO:0000256" key="1">
    <source>
        <dbReference type="ARBA" id="ARBA00004323"/>
    </source>
</evidence>
<dbReference type="Proteomes" id="UP000652761">
    <property type="component" value="Unassembled WGS sequence"/>
</dbReference>
<organism evidence="9 10">
    <name type="scientific">Colocasia esculenta</name>
    <name type="common">Wild taro</name>
    <name type="synonym">Arum esculentum</name>
    <dbReference type="NCBI Taxonomy" id="4460"/>
    <lineage>
        <taxon>Eukaryota</taxon>
        <taxon>Viridiplantae</taxon>
        <taxon>Streptophyta</taxon>
        <taxon>Embryophyta</taxon>
        <taxon>Tracheophyta</taxon>
        <taxon>Spermatophyta</taxon>
        <taxon>Magnoliopsida</taxon>
        <taxon>Liliopsida</taxon>
        <taxon>Araceae</taxon>
        <taxon>Aroideae</taxon>
        <taxon>Colocasieae</taxon>
        <taxon>Colocasia</taxon>
    </lineage>
</organism>
<evidence type="ECO:0000256" key="5">
    <source>
        <dbReference type="ARBA" id="ARBA00023034"/>
    </source>
</evidence>
<proteinExistence type="inferred from homology"/>
<feature type="domain" description="Exostosin GT47" evidence="8">
    <location>
        <begin position="90"/>
        <end position="429"/>
    </location>
</feature>
<dbReference type="GO" id="GO:0016757">
    <property type="term" value="F:glycosyltransferase activity"/>
    <property type="evidence" value="ECO:0007669"/>
    <property type="project" value="UniProtKB-KW"/>
</dbReference>
<evidence type="ECO:0000259" key="8">
    <source>
        <dbReference type="Pfam" id="PF03016"/>
    </source>
</evidence>
<dbReference type="GO" id="GO:0000139">
    <property type="term" value="C:Golgi membrane"/>
    <property type="evidence" value="ECO:0007669"/>
    <property type="project" value="UniProtKB-SubCell"/>
</dbReference>
<accession>A0A843XBM1</accession>
<keyword evidence="7" id="KW-0472">Membrane</keyword>
<feature type="region of interest" description="Disordered" evidence="6">
    <location>
        <begin position="54"/>
        <end position="77"/>
    </location>
</feature>
<reference evidence="9" key="1">
    <citation type="submission" date="2017-07" db="EMBL/GenBank/DDBJ databases">
        <title>Taro Niue Genome Assembly and Annotation.</title>
        <authorList>
            <person name="Atibalentja N."/>
            <person name="Keating K."/>
            <person name="Fields C.J."/>
        </authorList>
    </citation>
    <scope>NUCLEOTIDE SEQUENCE</scope>
    <source>
        <strain evidence="9">Niue_2</strain>
        <tissue evidence="9">Leaf</tissue>
    </source>
</reference>
<dbReference type="InterPro" id="IPR040911">
    <property type="entry name" value="Exostosin_GT47"/>
</dbReference>
<keyword evidence="5" id="KW-0333">Golgi apparatus</keyword>
<dbReference type="Pfam" id="PF03016">
    <property type="entry name" value="Exostosin_GT47"/>
    <property type="match status" value="1"/>
</dbReference>
<dbReference type="PANTHER" id="PTHR11062">
    <property type="entry name" value="EXOSTOSIN HEPARAN SULFATE GLYCOSYLTRANSFERASE -RELATED"/>
    <property type="match status" value="1"/>
</dbReference>
<dbReference type="OrthoDB" id="1924787at2759"/>
<dbReference type="PANTHER" id="PTHR11062:SF117">
    <property type="entry name" value="XYLOGLUCAN-SPECIFIC GALACTURONOSYLTRANSFERASE 1"/>
    <property type="match status" value="1"/>
</dbReference>
<comment type="subcellular location">
    <subcellularLocation>
        <location evidence="1">Golgi apparatus membrane</location>
        <topology evidence="1">Single-pass type II membrane protein</topology>
    </subcellularLocation>
</comment>
<keyword evidence="3" id="KW-0808">Transferase</keyword>
<feature type="transmembrane region" description="Helical" evidence="7">
    <location>
        <begin position="15"/>
        <end position="33"/>
    </location>
</feature>
<keyword evidence="7" id="KW-0812">Transmembrane</keyword>
<gene>
    <name evidence="9" type="ORF">Taro_049630</name>
</gene>
<evidence type="ECO:0000313" key="10">
    <source>
        <dbReference type="Proteomes" id="UP000652761"/>
    </source>
</evidence>
<evidence type="ECO:0000313" key="9">
    <source>
        <dbReference type="EMBL" id="MQM16670.1"/>
    </source>
</evidence>
<keyword evidence="4" id="KW-0735">Signal-anchor</keyword>
<evidence type="ECO:0000256" key="4">
    <source>
        <dbReference type="ARBA" id="ARBA00022968"/>
    </source>
</evidence>
<keyword evidence="7" id="KW-1133">Transmembrane helix</keyword>
<evidence type="ECO:0000256" key="6">
    <source>
        <dbReference type="SAM" id="MobiDB-lite"/>
    </source>
</evidence>
<evidence type="ECO:0000256" key="3">
    <source>
        <dbReference type="ARBA" id="ARBA00022676"/>
    </source>
</evidence>
<keyword evidence="10" id="KW-1185">Reference proteome</keyword>
<keyword evidence="3" id="KW-0328">Glycosyltransferase</keyword>